<dbReference type="Pfam" id="PF03279">
    <property type="entry name" value="Lip_A_acyltrans"/>
    <property type="match status" value="1"/>
</dbReference>
<dbReference type="RefSeq" id="WP_248684040.1">
    <property type="nucleotide sequence ID" value="NZ_JALPRY010000018.1"/>
</dbReference>
<keyword evidence="5" id="KW-0472">Membrane</keyword>
<comment type="caution">
    <text evidence="7">The sequence shown here is derived from an EMBL/GenBank/DDBJ whole genome shotgun (WGS) entry which is preliminary data.</text>
</comment>
<proteinExistence type="predicted"/>
<evidence type="ECO:0000256" key="3">
    <source>
        <dbReference type="ARBA" id="ARBA00022519"/>
    </source>
</evidence>
<protein>
    <recommendedName>
        <fullName evidence="9">Lipid A biosynthesis lauroyl acyltransferase</fullName>
    </recommendedName>
</protein>
<dbReference type="InterPro" id="IPR004960">
    <property type="entry name" value="LipA_acyltrans"/>
</dbReference>
<evidence type="ECO:0000256" key="5">
    <source>
        <dbReference type="ARBA" id="ARBA00023136"/>
    </source>
</evidence>
<dbReference type="Proteomes" id="UP001202827">
    <property type="component" value="Unassembled WGS sequence"/>
</dbReference>
<evidence type="ECO:0000313" key="7">
    <source>
        <dbReference type="EMBL" id="MCK8781582.1"/>
    </source>
</evidence>
<name>A0ABT0IUN6_9HYPH</name>
<evidence type="ECO:0000256" key="6">
    <source>
        <dbReference type="ARBA" id="ARBA00023315"/>
    </source>
</evidence>
<dbReference type="EMBL" id="JALPRY010000018">
    <property type="protein sequence ID" value="MCK8781582.1"/>
    <property type="molecule type" value="Genomic_DNA"/>
</dbReference>
<evidence type="ECO:0008006" key="9">
    <source>
        <dbReference type="Google" id="ProtNLM"/>
    </source>
</evidence>
<gene>
    <name evidence="7" type="ORF">M0654_16505</name>
</gene>
<evidence type="ECO:0000256" key="1">
    <source>
        <dbReference type="ARBA" id="ARBA00004533"/>
    </source>
</evidence>
<dbReference type="PANTHER" id="PTHR30606">
    <property type="entry name" value="LIPID A BIOSYNTHESIS LAUROYL ACYLTRANSFERASE"/>
    <property type="match status" value="1"/>
</dbReference>
<sequence>MTEHRMPETALRKRKAWRFAAPEAPPLSHLFGTSDERRQFRRYWLTGTLVNAIDLTVHFGLKLMTMDACSNFGARIGTFAIPRFHKVAVRRGRETLKRLLPEASEVERDAILRRNWQAQGRIMTEFSVINRLLKNMDRITLHDFDRLVETVRSGPTIIVGMHLGNWEIGPTILHDEGIRPYANYTPPKGRAKAWISARVRQKGGLNFLPPGAQGIRPSVKVLKEGGVISMFCDEGVAGKIRGPLFGRKPHLEGNLAVAVRLARMTGAQIAPWYNVRGDGFRFDAFFLPPIELPPEDKPGARISDDIQLLNDVIEPVILKHLDQWYFLDNGLPDTR</sequence>
<keyword evidence="8" id="KW-1185">Reference proteome</keyword>
<accession>A0ABT0IUN6</accession>
<evidence type="ECO:0000256" key="2">
    <source>
        <dbReference type="ARBA" id="ARBA00022475"/>
    </source>
</evidence>
<evidence type="ECO:0000256" key="4">
    <source>
        <dbReference type="ARBA" id="ARBA00022679"/>
    </source>
</evidence>
<evidence type="ECO:0000313" key="8">
    <source>
        <dbReference type="Proteomes" id="UP001202827"/>
    </source>
</evidence>
<keyword evidence="3" id="KW-0997">Cell inner membrane</keyword>
<dbReference type="PANTHER" id="PTHR30606:SF10">
    <property type="entry name" value="PHOSPHATIDYLINOSITOL MANNOSIDE ACYLTRANSFERASE"/>
    <property type="match status" value="1"/>
</dbReference>
<keyword evidence="2" id="KW-1003">Cell membrane</keyword>
<keyword evidence="4" id="KW-0808">Transferase</keyword>
<reference evidence="7 8" key="1">
    <citation type="submission" date="2022-04" db="EMBL/GenBank/DDBJ databases">
        <title>Rhizobium coralii sp. nov., isolated from coral Turbinaria peltata.</title>
        <authorList>
            <person name="Sun H."/>
        </authorList>
    </citation>
    <scope>NUCLEOTIDE SEQUENCE [LARGE SCALE GENOMIC DNA]</scope>
    <source>
        <strain evidence="7 8">NTR19</strain>
    </source>
</reference>
<comment type="subcellular location">
    <subcellularLocation>
        <location evidence="1">Cell inner membrane</location>
    </subcellularLocation>
</comment>
<organism evidence="7 8">
    <name type="scientific">Neorhizobium turbinariae</name>
    <dbReference type="NCBI Taxonomy" id="2937795"/>
    <lineage>
        <taxon>Bacteria</taxon>
        <taxon>Pseudomonadati</taxon>
        <taxon>Pseudomonadota</taxon>
        <taxon>Alphaproteobacteria</taxon>
        <taxon>Hyphomicrobiales</taxon>
        <taxon>Rhizobiaceae</taxon>
        <taxon>Rhizobium/Agrobacterium group</taxon>
        <taxon>Neorhizobium</taxon>
    </lineage>
</organism>
<dbReference type="CDD" id="cd07984">
    <property type="entry name" value="LPLAT_LABLAT-like"/>
    <property type="match status" value="1"/>
</dbReference>
<keyword evidence="6" id="KW-0012">Acyltransferase</keyword>